<dbReference type="HOGENOM" id="CLU_2653347_0_0_4"/>
<protein>
    <submittedName>
        <fullName evidence="1">Uncharacterized protein</fullName>
    </submittedName>
</protein>
<sequence>MSGCDTLALVRRALRCHAAAEGVSPYRVYRSGKRTDHTARCSSLESGAEIERSPKGQVWQLGFAGSISQVPRTARG</sequence>
<reference key="1">
    <citation type="submission" date="2009-07" db="EMBL/GenBank/DDBJ databases">
        <authorList>
            <person name="Genoscope - CEA"/>
        </authorList>
    </citation>
    <scope>NUCLEOTIDE SEQUENCE</scope>
    <source>
        <strain>3As</strain>
    </source>
</reference>
<dbReference type="AlphaFoldDB" id="D6CM02"/>
<evidence type="ECO:0000313" key="2">
    <source>
        <dbReference type="Proteomes" id="UP000002372"/>
    </source>
</evidence>
<reference evidence="2" key="2">
    <citation type="journal article" date="2010" name="PLoS Genet.">
        <title>Structure, function, and evolution of the Thiomonas spp. genome.</title>
        <authorList>
            <person name="Arsene-Ploetze F."/>
            <person name="Koechler S."/>
            <person name="Marchal M."/>
            <person name="Coppee J.Y."/>
            <person name="Chandler M."/>
            <person name="Bonnefoy V."/>
            <person name="Brochier-Armanet C."/>
            <person name="Barakat M."/>
            <person name="Barbe V."/>
            <person name="Battaglia-Brunet F."/>
            <person name="Bruneel O."/>
            <person name="Bryan C.G."/>
            <person name="Cleiss-Arnold J."/>
            <person name="Cruveiller S."/>
            <person name="Erhardt M."/>
            <person name="Heinrich-Salmeron A."/>
            <person name="Hommais F."/>
            <person name="Joulian C."/>
            <person name="Krin E."/>
            <person name="Lieutaud A."/>
            <person name="Lievremont D."/>
            <person name="Michel C."/>
            <person name="Muller D."/>
            <person name="Ortet P."/>
            <person name="Proux C."/>
            <person name="Siguier P."/>
            <person name="Roche D."/>
            <person name="Rouy Z."/>
            <person name="Salvignol G."/>
            <person name="Slyemi D."/>
            <person name="Talla E."/>
            <person name="Weiss S."/>
            <person name="Weissenbach J."/>
            <person name="Medigue C."/>
            <person name="Bertin P.N."/>
        </authorList>
    </citation>
    <scope>NUCLEOTIDE SEQUENCE [LARGE SCALE GENOMIC DNA]</scope>
    <source>
        <strain evidence="2">DSM 22701 / CIP 110005 / 3As</strain>
    </source>
</reference>
<dbReference type="Proteomes" id="UP000002372">
    <property type="component" value="Chromosome"/>
</dbReference>
<dbReference type="KEGG" id="thi:THI_2975"/>
<name>D6CM02_THIA3</name>
<evidence type="ECO:0000313" key="1">
    <source>
        <dbReference type="EMBL" id="CAZ89580.1"/>
    </source>
</evidence>
<dbReference type="EMBL" id="FP475956">
    <property type="protein sequence ID" value="CAZ89580.1"/>
    <property type="molecule type" value="Genomic_DNA"/>
</dbReference>
<gene>
    <name evidence="1" type="ordered locus">THI_2975</name>
</gene>
<accession>D6CM02</accession>
<organism evidence="1 2">
    <name type="scientific">Thiomonas arsenitoxydans (strain DSM 22701 / CIP 110005 / 3As)</name>
    <dbReference type="NCBI Taxonomy" id="426114"/>
    <lineage>
        <taxon>Bacteria</taxon>
        <taxon>Pseudomonadati</taxon>
        <taxon>Pseudomonadota</taxon>
        <taxon>Betaproteobacteria</taxon>
        <taxon>Burkholderiales</taxon>
        <taxon>Thiomonas</taxon>
    </lineage>
</organism>
<proteinExistence type="predicted"/>